<feature type="non-terminal residue" evidence="1">
    <location>
        <position position="298"/>
    </location>
</feature>
<protein>
    <submittedName>
        <fullName evidence="1">Uncharacterized protein</fullName>
    </submittedName>
</protein>
<organism evidence="1 2">
    <name type="scientific">Linnemannia gamsii</name>
    <dbReference type="NCBI Taxonomy" id="64522"/>
    <lineage>
        <taxon>Eukaryota</taxon>
        <taxon>Fungi</taxon>
        <taxon>Fungi incertae sedis</taxon>
        <taxon>Mucoromycota</taxon>
        <taxon>Mortierellomycotina</taxon>
        <taxon>Mortierellomycetes</taxon>
        <taxon>Mortierellales</taxon>
        <taxon>Mortierellaceae</taxon>
        <taxon>Linnemannia</taxon>
    </lineage>
</organism>
<feature type="non-terminal residue" evidence="1">
    <location>
        <position position="1"/>
    </location>
</feature>
<proteinExistence type="predicted"/>
<reference evidence="1" key="1">
    <citation type="journal article" date="2020" name="Fungal Divers.">
        <title>Resolving the Mortierellaceae phylogeny through synthesis of multi-gene phylogenetics and phylogenomics.</title>
        <authorList>
            <person name="Vandepol N."/>
            <person name="Liber J."/>
            <person name="Desiro A."/>
            <person name="Na H."/>
            <person name="Kennedy M."/>
            <person name="Barry K."/>
            <person name="Grigoriev I.V."/>
            <person name="Miller A.N."/>
            <person name="O'Donnell K."/>
            <person name="Stajich J.E."/>
            <person name="Bonito G."/>
        </authorList>
    </citation>
    <scope>NUCLEOTIDE SEQUENCE</scope>
    <source>
        <strain evidence="1">NVP60</strain>
    </source>
</reference>
<accession>A0A9P6QR67</accession>
<evidence type="ECO:0000313" key="2">
    <source>
        <dbReference type="Proteomes" id="UP000823405"/>
    </source>
</evidence>
<keyword evidence="2" id="KW-1185">Reference proteome</keyword>
<name>A0A9P6QR67_9FUNG</name>
<evidence type="ECO:0000313" key="1">
    <source>
        <dbReference type="EMBL" id="KAG0281304.1"/>
    </source>
</evidence>
<dbReference type="InterPro" id="IPR032675">
    <property type="entry name" value="LRR_dom_sf"/>
</dbReference>
<gene>
    <name evidence="1" type="ORF">BGZ97_009289</name>
</gene>
<dbReference type="Proteomes" id="UP000823405">
    <property type="component" value="Unassembled WGS sequence"/>
</dbReference>
<dbReference type="EMBL" id="JAAAIN010004415">
    <property type="protein sequence ID" value="KAG0281304.1"/>
    <property type="molecule type" value="Genomic_DNA"/>
</dbReference>
<comment type="caution">
    <text evidence="1">The sequence shown here is derived from an EMBL/GenBank/DDBJ whole genome shotgun (WGS) entry which is preliminary data.</text>
</comment>
<dbReference type="Gene3D" id="3.80.10.10">
    <property type="entry name" value="Ribonuclease Inhibitor"/>
    <property type="match status" value="1"/>
</dbReference>
<dbReference type="AlphaFoldDB" id="A0A9P6QR67"/>
<sequence>EARFALARNIQYIRTVETTDPAFVFCLGNFAAPVTNLQSLTIRLKDHRSSTITEFAITDKIVLSSAWLTGDDTKEKMEIPRSARDVIRILGDSPDLQHLSLDIGCFRYHNESEGFADLVAAIPTAKLEKLELSFLQSIPYNKEINTANDENLDTIRLHRLDDKAIRSLPLFINSACHKLSRLEWRKSVYDDEDLIADLIRLTKLGWRELRLPHLALFGTFAFSALMESVGTLEVLRIESAEELELNAFVDVLCSARKLRRLEGIADGQRHRNTSEFWLYAQEVYLDHVEGGSDRSWVL</sequence>
<dbReference type="OrthoDB" id="2434396at2759"/>